<dbReference type="InterPro" id="IPR019797">
    <property type="entry name" value="Glutamate_5-kinase_CS"/>
</dbReference>
<keyword evidence="10" id="KW-1185">Reference proteome</keyword>
<dbReference type="AlphaFoldDB" id="A0A2T0FLU2"/>
<evidence type="ECO:0000256" key="4">
    <source>
        <dbReference type="ARBA" id="ARBA00022679"/>
    </source>
</evidence>
<name>A0A2T0FLU2_9ASCO</name>
<dbReference type="SUPFAM" id="SSF88697">
    <property type="entry name" value="PUA domain-like"/>
    <property type="match status" value="1"/>
</dbReference>
<dbReference type="PROSITE" id="PS50890">
    <property type="entry name" value="PUA"/>
    <property type="match status" value="1"/>
</dbReference>
<evidence type="ECO:0000259" key="8">
    <source>
        <dbReference type="SMART" id="SM00359"/>
    </source>
</evidence>
<dbReference type="RefSeq" id="XP_024665894.1">
    <property type="nucleotide sequence ID" value="XM_024810126.1"/>
</dbReference>
<dbReference type="InterPro" id="IPR002478">
    <property type="entry name" value="PUA"/>
</dbReference>
<protein>
    <submittedName>
        <fullName evidence="9">Putative glutamate 5-kinase</fullName>
    </submittedName>
</protein>
<dbReference type="FunFam" id="3.40.1160.10:FF:000018">
    <property type="entry name" value="Glutamate 5-kinase"/>
    <property type="match status" value="1"/>
</dbReference>
<keyword evidence="1" id="KW-0963">Cytoplasm</keyword>
<sequence>MVGPKLVIKLGTSSLFDEATGEHRLSNMSQIVEQVVALRKRGYRVCLVSSGAIAAGLRRLNLDHRPKHNAQLQATAATGQARLIRLWDNLFSHFDTAVGQVLLTRNDIAHRSSYLNAANTINALLDMDIVPIVNENDTLSTYEIRFGDNDTLSAVTGAMIGADMLFLLTDVDCLYTSNPRNNPDAQPIRIVENAQEIKRDPSMSQGSGVGTGGMTTKLIAANLATSAGITTYICRSFVIGSVFNILDDVEKKISPLESNHLYTRFDAHPSIKDRAFWLLHGLKPHGSITIDAGAFRALSRRDRAGLLPVGLVAVSGSFHESECVNIFVQEKPEPVGRCLVNYTSVELDRIKQHHSHDIPQILGYTESEYVAFRDNIALFPDPVV</sequence>
<dbReference type="SMART" id="SM00359">
    <property type="entry name" value="PUA"/>
    <property type="match status" value="1"/>
</dbReference>
<feature type="domain" description="PUA" evidence="8">
    <location>
        <begin position="286"/>
        <end position="371"/>
    </location>
</feature>
<keyword evidence="5" id="KW-0547">Nucleotide-binding</keyword>
<evidence type="ECO:0000313" key="10">
    <source>
        <dbReference type="Proteomes" id="UP000238350"/>
    </source>
</evidence>
<dbReference type="OrthoDB" id="409889at2759"/>
<dbReference type="GeneID" id="36517317"/>
<dbReference type="InterPro" id="IPR036393">
    <property type="entry name" value="AceGlu_kinase-like_sf"/>
</dbReference>
<dbReference type="CDD" id="cd04242">
    <property type="entry name" value="AAK_G5K_ProB"/>
    <property type="match status" value="1"/>
</dbReference>
<keyword evidence="7" id="KW-0067">ATP-binding</keyword>
<dbReference type="InterPro" id="IPR011529">
    <property type="entry name" value="Glu_5kinase"/>
</dbReference>
<evidence type="ECO:0000256" key="3">
    <source>
        <dbReference type="ARBA" id="ARBA00022650"/>
    </source>
</evidence>
<evidence type="ECO:0000256" key="2">
    <source>
        <dbReference type="ARBA" id="ARBA00022605"/>
    </source>
</evidence>
<dbReference type="GO" id="GO:1901607">
    <property type="term" value="P:alpha-amino acid biosynthetic process"/>
    <property type="evidence" value="ECO:0007669"/>
    <property type="project" value="UniProtKB-ARBA"/>
</dbReference>
<dbReference type="InterPro" id="IPR005715">
    <property type="entry name" value="Glu_5kinase/COase_Synthase"/>
</dbReference>
<organism evidence="9 10">
    <name type="scientific">Wickerhamiella sorbophila</name>
    <dbReference type="NCBI Taxonomy" id="45607"/>
    <lineage>
        <taxon>Eukaryota</taxon>
        <taxon>Fungi</taxon>
        <taxon>Dikarya</taxon>
        <taxon>Ascomycota</taxon>
        <taxon>Saccharomycotina</taxon>
        <taxon>Dipodascomycetes</taxon>
        <taxon>Dipodascales</taxon>
        <taxon>Trichomonascaceae</taxon>
        <taxon>Wickerhamiella</taxon>
    </lineage>
</organism>
<dbReference type="PRINTS" id="PR00474">
    <property type="entry name" value="GLU5KINASE"/>
</dbReference>
<gene>
    <name evidence="9" type="ORF">B9G98_03569</name>
</gene>
<comment type="caution">
    <text evidence="9">The sequence shown here is derived from an EMBL/GenBank/DDBJ whole genome shotgun (WGS) entry which is preliminary data.</text>
</comment>
<dbReference type="GO" id="GO:0004349">
    <property type="term" value="F:glutamate 5-kinase activity"/>
    <property type="evidence" value="ECO:0007669"/>
    <property type="project" value="InterPro"/>
</dbReference>
<dbReference type="GO" id="GO:0003723">
    <property type="term" value="F:RNA binding"/>
    <property type="evidence" value="ECO:0007669"/>
    <property type="project" value="InterPro"/>
</dbReference>
<dbReference type="GO" id="GO:0005829">
    <property type="term" value="C:cytosol"/>
    <property type="evidence" value="ECO:0007669"/>
    <property type="project" value="TreeGrafter"/>
</dbReference>
<dbReference type="Gene3D" id="2.30.130.10">
    <property type="entry name" value="PUA domain"/>
    <property type="match status" value="1"/>
</dbReference>
<evidence type="ECO:0000256" key="6">
    <source>
        <dbReference type="ARBA" id="ARBA00022777"/>
    </source>
</evidence>
<dbReference type="HAMAP" id="MF_00456">
    <property type="entry name" value="ProB"/>
    <property type="match status" value="1"/>
</dbReference>
<dbReference type="Proteomes" id="UP000238350">
    <property type="component" value="Unassembled WGS sequence"/>
</dbReference>
<dbReference type="InterPro" id="IPR001048">
    <property type="entry name" value="Asp/Glu/Uridylate_kinase"/>
</dbReference>
<evidence type="ECO:0000256" key="7">
    <source>
        <dbReference type="ARBA" id="ARBA00022840"/>
    </source>
</evidence>
<dbReference type="FunFam" id="2.30.130.10:FF:000008">
    <property type="entry name" value="Glutamate 5-kinase"/>
    <property type="match status" value="1"/>
</dbReference>
<reference evidence="9 10" key="1">
    <citation type="submission" date="2017-04" db="EMBL/GenBank/DDBJ databases">
        <title>Genome sequencing of [Candida] sorbophila.</title>
        <authorList>
            <person name="Ahn J.O."/>
        </authorList>
    </citation>
    <scope>NUCLEOTIDE SEQUENCE [LARGE SCALE GENOMIC DNA]</scope>
    <source>
        <strain evidence="9 10">DS02</strain>
    </source>
</reference>
<evidence type="ECO:0000256" key="5">
    <source>
        <dbReference type="ARBA" id="ARBA00022741"/>
    </source>
</evidence>
<dbReference type="Pfam" id="PF01472">
    <property type="entry name" value="PUA"/>
    <property type="match status" value="1"/>
</dbReference>
<keyword evidence="4" id="KW-0808">Transferase</keyword>
<dbReference type="SUPFAM" id="SSF53633">
    <property type="entry name" value="Carbamate kinase-like"/>
    <property type="match status" value="1"/>
</dbReference>
<dbReference type="GO" id="GO:0005524">
    <property type="term" value="F:ATP binding"/>
    <property type="evidence" value="ECO:0007669"/>
    <property type="project" value="UniProtKB-KW"/>
</dbReference>
<proteinExistence type="inferred from homology"/>
<dbReference type="PIRSF" id="PIRSF000729">
    <property type="entry name" value="GK"/>
    <property type="match status" value="1"/>
</dbReference>
<dbReference type="InterPro" id="IPR041739">
    <property type="entry name" value="G5K_ProB"/>
</dbReference>
<dbReference type="InterPro" id="IPR015947">
    <property type="entry name" value="PUA-like_sf"/>
</dbReference>
<dbReference type="PANTHER" id="PTHR43654">
    <property type="entry name" value="GLUTAMATE 5-KINASE"/>
    <property type="match status" value="1"/>
</dbReference>
<dbReference type="PROSITE" id="PS00902">
    <property type="entry name" value="GLUTAMATE_5_KINASE"/>
    <property type="match status" value="1"/>
</dbReference>
<dbReference type="Pfam" id="PF00696">
    <property type="entry name" value="AA_kinase"/>
    <property type="match status" value="1"/>
</dbReference>
<dbReference type="EMBL" id="NDIQ01000022">
    <property type="protein sequence ID" value="PRT55949.1"/>
    <property type="molecule type" value="Genomic_DNA"/>
</dbReference>
<keyword evidence="6 9" id="KW-0418">Kinase</keyword>
<accession>A0A2T0FLU2</accession>
<dbReference type="NCBIfam" id="TIGR01027">
    <property type="entry name" value="proB"/>
    <property type="match status" value="1"/>
</dbReference>
<evidence type="ECO:0000256" key="1">
    <source>
        <dbReference type="ARBA" id="ARBA00022490"/>
    </source>
</evidence>
<dbReference type="InterPro" id="IPR001057">
    <property type="entry name" value="Glu/AcGlu_kinase"/>
</dbReference>
<dbReference type="CDD" id="cd21157">
    <property type="entry name" value="PUA_G5K"/>
    <property type="match status" value="1"/>
</dbReference>
<keyword evidence="3" id="KW-0641">Proline biosynthesis</keyword>
<dbReference type="PANTHER" id="PTHR43654:SF3">
    <property type="entry name" value="GLUTAMATE 5-KINASE"/>
    <property type="match status" value="1"/>
</dbReference>
<dbReference type="STRING" id="45607.A0A2T0FLU2"/>
<dbReference type="InterPro" id="IPR036974">
    <property type="entry name" value="PUA_sf"/>
</dbReference>
<evidence type="ECO:0000313" key="9">
    <source>
        <dbReference type="EMBL" id="PRT55949.1"/>
    </source>
</evidence>
<keyword evidence="2" id="KW-0028">Amino-acid biosynthesis</keyword>
<dbReference type="Gene3D" id="3.40.1160.10">
    <property type="entry name" value="Acetylglutamate kinase-like"/>
    <property type="match status" value="1"/>
</dbReference>